<reference evidence="1" key="2">
    <citation type="submission" date="2015-06" db="UniProtKB">
        <authorList>
            <consortium name="EnsemblPlants"/>
        </authorList>
    </citation>
    <scope>IDENTIFICATION</scope>
    <source>
        <strain evidence="1">DM1-3 516 R44</strain>
    </source>
</reference>
<proteinExistence type="predicted"/>
<organism evidence="1 2">
    <name type="scientific">Solanum tuberosum</name>
    <name type="common">Potato</name>
    <dbReference type="NCBI Taxonomy" id="4113"/>
    <lineage>
        <taxon>Eukaryota</taxon>
        <taxon>Viridiplantae</taxon>
        <taxon>Streptophyta</taxon>
        <taxon>Embryophyta</taxon>
        <taxon>Tracheophyta</taxon>
        <taxon>Spermatophyta</taxon>
        <taxon>Magnoliopsida</taxon>
        <taxon>eudicotyledons</taxon>
        <taxon>Gunneridae</taxon>
        <taxon>Pentapetalae</taxon>
        <taxon>asterids</taxon>
        <taxon>lamiids</taxon>
        <taxon>Solanales</taxon>
        <taxon>Solanaceae</taxon>
        <taxon>Solanoideae</taxon>
        <taxon>Solaneae</taxon>
        <taxon>Solanum</taxon>
    </lineage>
</organism>
<sequence length="88" mass="9930">MRLEVPTTSTRLCTLTANPCQMLVRVKGVSILLFICIFTLDNEDLLIQGENRVSKSIIERDPSPLISHTFLQIRNNSSNRDERNQTGG</sequence>
<dbReference type="Gramene" id="PGSC0003DMT400024259">
    <property type="protein sequence ID" value="PGSC0003DMT400024259"/>
    <property type="gene ID" value="PGSC0003DMG400009373"/>
</dbReference>
<accession>M1AJR6</accession>
<name>M1AJR6_SOLTU</name>
<dbReference type="InParanoid" id="M1AJR6"/>
<dbReference type="PaxDb" id="4113-PGSC0003DMT400024259"/>
<dbReference type="EnsemblPlants" id="PGSC0003DMT400024259">
    <property type="protein sequence ID" value="PGSC0003DMT400024259"/>
    <property type="gene ID" value="PGSC0003DMG400009373"/>
</dbReference>
<reference evidence="2" key="1">
    <citation type="journal article" date="2011" name="Nature">
        <title>Genome sequence and analysis of the tuber crop potato.</title>
        <authorList>
            <consortium name="The Potato Genome Sequencing Consortium"/>
        </authorList>
    </citation>
    <scope>NUCLEOTIDE SEQUENCE [LARGE SCALE GENOMIC DNA]</scope>
    <source>
        <strain evidence="2">cv. DM1-3 516 R44</strain>
    </source>
</reference>
<protein>
    <submittedName>
        <fullName evidence="1">Uncharacterized protein</fullName>
    </submittedName>
</protein>
<dbReference type="AlphaFoldDB" id="M1AJR6"/>
<keyword evidence="2" id="KW-1185">Reference proteome</keyword>
<dbReference type="HOGENOM" id="CLU_2473361_0_0_1"/>
<dbReference type="Proteomes" id="UP000011115">
    <property type="component" value="Unassembled WGS sequence"/>
</dbReference>
<evidence type="ECO:0000313" key="2">
    <source>
        <dbReference type="Proteomes" id="UP000011115"/>
    </source>
</evidence>
<evidence type="ECO:0000313" key="1">
    <source>
        <dbReference type="EnsemblPlants" id="PGSC0003DMT400024259"/>
    </source>
</evidence>